<dbReference type="Pfam" id="PF14279">
    <property type="entry name" value="HNH_5"/>
    <property type="match status" value="1"/>
</dbReference>
<keyword evidence="2" id="KW-0540">Nuclease</keyword>
<keyword evidence="3" id="KW-1185">Reference proteome</keyword>
<organism evidence="2 3">
    <name type="scientific">Methylobacillus methanolivorans</name>
    <dbReference type="NCBI Taxonomy" id="1848927"/>
    <lineage>
        <taxon>Bacteria</taxon>
        <taxon>Pseudomonadati</taxon>
        <taxon>Pseudomonadota</taxon>
        <taxon>Betaproteobacteria</taxon>
        <taxon>Nitrosomonadales</taxon>
        <taxon>Methylophilaceae</taxon>
        <taxon>Methylobacillus</taxon>
    </lineage>
</organism>
<evidence type="ECO:0000313" key="3">
    <source>
        <dbReference type="Proteomes" id="UP001617669"/>
    </source>
</evidence>
<proteinExistence type="predicted"/>
<sequence>MKKAYSLFSEANDEIVRQWLESVWGKRSEYVQYRFVEGALPIIEKSMRVEVRMPTLAEKITLHHRDGFNCRFCGIPVIRKEVRVYLHKLYPEAIPWGRKNIMQHAAFQALWAQYDHILPHARGGSNHLDNMVVTCAACNFGRMDFTLDEVGLQDPRFRTPCLTEWSGLEEVLPSNKRIELLS</sequence>
<dbReference type="RefSeq" id="WP_400880558.1">
    <property type="nucleotide sequence ID" value="NZ_JBIWXY010000001.1"/>
</dbReference>
<dbReference type="Proteomes" id="UP001617669">
    <property type="component" value="Unassembled WGS sequence"/>
</dbReference>
<keyword evidence="2" id="KW-0255">Endonuclease</keyword>
<dbReference type="InterPro" id="IPR029471">
    <property type="entry name" value="HNH_5"/>
</dbReference>
<feature type="domain" description="HNH endonuclease 5" evidence="1">
    <location>
        <begin position="113"/>
        <end position="139"/>
    </location>
</feature>
<accession>A0ABW8GKT1</accession>
<protein>
    <submittedName>
        <fullName evidence="2">HNH endonuclease</fullName>
    </submittedName>
</protein>
<dbReference type="GO" id="GO:0004519">
    <property type="term" value="F:endonuclease activity"/>
    <property type="evidence" value="ECO:0007669"/>
    <property type="project" value="UniProtKB-KW"/>
</dbReference>
<keyword evidence="2" id="KW-0378">Hydrolase</keyword>
<dbReference type="Gene3D" id="1.10.30.50">
    <property type="match status" value="1"/>
</dbReference>
<reference evidence="2 3" key="1">
    <citation type="submission" date="2024-11" db="EMBL/GenBank/DDBJ databases">
        <authorList>
            <person name="Kaparullina E.N."/>
            <person name="Delegan Y.A."/>
            <person name="Doronina N.V."/>
        </authorList>
    </citation>
    <scope>NUCLEOTIDE SEQUENCE [LARGE SCALE GENOMIC DNA]</scope>
    <source>
        <strain evidence="2 3">7sh_L</strain>
    </source>
</reference>
<gene>
    <name evidence="2" type="ORF">ACIKP9_06000</name>
</gene>
<evidence type="ECO:0000313" key="2">
    <source>
        <dbReference type="EMBL" id="MFJ5445777.1"/>
    </source>
</evidence>
<evidence type="ECO:0000259" key="1">
    <source>
        <dbReference type="Pfam" id="PF14279"/>
    </source>
</evidence>
<dbReference type="EMBL" id="JBIWXY010000001">
    <property type="protein sequence ID" value="MFJ5445777.1"/>
    <property type="molecule type" value="Genomic_DNA"/>
</dbReference>
<dbReference type="CDD" id="cd00085">
    <property type="entry name" value="HNHc"/>
    <property type="match status" value="1"/>
</dbReference>
<dbReference type="InterPro" id="IPR003615">
    <property type="entry name" value="HNH_nuc"/>
</dbReference>
<name>A0ABW8GKT1_9PROT</name>
<comment type="caution">
    <text evidence="2">The sequence shown here is derived from an EMBL/GenBank/DDBJ whole genome shotgun (WGS) entry which is preliminary data.</text>
</comment>